<evidence type="ECO:0000313" key="2">
    <source>
        <dbReference type="Proteomes" id="UP001382181"/>
    </source>
</evidence>
<organism evidence="1 2">
    <name type="scientific">Streptomyces silvae</name>
    <dbReference type="NCBI Taxonomy" id="2803812"/>
    <lineage>
        <taxon>Bacteria</taxon>
        <taxon>Bacillati</taxon>
        <taxon>Actinomycetota</taxon>
        <taxon>Actinomycetes</taxon>
        <taxon>Kitasatosporales</taxon>
        <taxon>Streptomycetaceae</taxon>
        <taxon>Streptomyces</taxon>
    </lineage>
</organism>
<name>A0ABU8A9G0_9ACTN</name>
<sequence length="168" mass="17953">MRPILVVAGAPCLEEIDHIVAVGGMGEPSRDLEVATLKKERKRIGPLDDSAIPEYFQSTAAGIAVSVTSEASVVEDEGKRISSNIANFWDSCDDIMHAGNGYASPGLGIKTTLRGVEDMWQADDVRLLSASPRDSLGVFAVRLSEICDKCPKSYQVAQVLADCAGWNA</sequence>
<gene>
    <name evidence="1" type="ORF">QBA37_27935</name>
</gene>
<reference evidence="1 2" key="1">
    <citation type="submission" date="2023-04" db="EMBL/GenBank/DDBJ databases">
        <title>Genomic diversity of scab-causing Streptomyces spp. in the province of Quebec, Canada.</title>
        <authorList>
            <person name="Biessy A."/>
            <person name="Cadieux M."/>
            <person name="Ciotola M."/>
            <person name="Filion M."/>
        </authorList>
    </citation>
    <scope>NUCLEOTIDE SEQUENCE [LARGE SCALE GENOMIC DNA]</scope>
    <source>
        <strain evidence="1 2">B21-103</strain>
    </source>
</reference>
<dbReference type="EMBL" id="JARUMK010000001">
    <property type="protein sequence ID" value="MEH0563035.1"/>
    <property type="molecule type" value="Genomic_DNA"/>
</dbReference>
<accession>A0ABU8A9G0</accession>
<dbReference type="Proteomes" id="UP001382181">
    <property type="component" value="Unassembled WGS sequence"/>
</dbReference>
<comment type="caution">
    <text evidence="1">The sequence shown here is derived from an EMBL/GenBank/DDBJ whole genome shotgun (WGS) entry which is preliminary data.</text>
</comment>
<keyword evidence="2" id="KW-1185">Reference proteome</keyword>
<evidence type="ECO:0000313" key="1">
    <source>
        <dbReference type="EMBL" id="MEH0563035.1"/>
    </source>
</evidence>
<proteinExistence type="predicted"/>
<dbReference type="RefSeq" id="WP_319227325.1">
    <property type="nucleotide sequence ID" value="NZ_JARUMK010000001.1"/>
</dbReference>
<protein>
    <submittedName>
        <fullName evidence="1">Uncharacterized protein</fullName>
    </submittedName>
</protein>